<gene>
    <name evidence="13" type="ORF">LSTR_LSTR000464</name>
</gene>
<dbReference type="Proteomes" id="UP000291343">
    <property type="component" value="Unassembled WGS sequence"/>
</dbReference>
<comment type="subcellular location">
    <subcellularLocation>
        <location evidence="3">Nucleus</location>
    </subcellularLocation>
</comment>
<dbReference type="PANTHER" id="PTHR45843:SF1">
    <property type="entry name" value="PEPTIDYL-PROLYL CIS-TRANS ISOMERASE-LIKE 4"/>
    <property type="match status" value="1"/>
</dbReference>
<dbReference type="InterPro" id="IPR002130">
    <property type="entry name" value="Cyclophilin-type_PPIase_dom"/>
</dbReference>
<comment type="caution">
    <text evidence="13">The sequence shown here is derived from an EMBL/GenBank/DDBJ whole genome shotgun (WGS) entry which is preliminary data.</text>
</comment>
<feature type="compositionally biased region" description="Basic and acidic residues" evidence="10">
    <location>
        <begin position="547"/>
        <end position="560"/>
    </location>
</feature>
<dbReference type="Gene3D" id="2.40.100.10">
    <property type="entry name" value="Cyclophilin-like"/>
    <property type="match status" value="1"/>
</dbReference>
<comment type="function">
    <text evidence="2">PPIases accelerate the folding of proteins. It catalyzes the cis-trans isomerization of proline imidic peptide bonds in oligopeptides.</text>
</comment>
<evidence type="ECO:0000256" key="7">
    <source>
        <dbReference type="ARBA" id="ARBA00023235"/>
    </source>
</evidence>
<feature type="compositionally biased region" description="Basic and acidic residues" evidence="10">
    <location>
        <begin position="644"/>
        <end position="664"/>
    </location>
</feature>
<feature type="compositionally biased region" description="Basic and acidic residues" evidence="10">
    <location>
        <begin position="417"/>
        <end position="533"/>
    </location>
</feature>
<feature type="compositionally biased region" description="Acidic residues" evidence="10">
    <location>
        <begin position="826"/>
        <end position="835"/>
    </location>
</feature>
<feature type="region of interest" description="Disordered" evidence="10">
    <location>
        <begin position="627"/>
        <end position="931"/>
    </location>
</feature>
<dbReference type="SUPFAM" id="SSF54928">
    <property type="entry name" value="RNA-binding domain, RBD"/>
    <property type="match status" value="1"/>
</dbReference>
<reference evidence="13 14" key="1">
    <citation type="journal article" date="2017" name="Gigascience">
        <title>Genome sequence of the small brown planthopper, Laodelphax striatellus.</title>
        <authorList>
            <person name="Zhu J."/>
            <person name="Jiang F."/>
            <person name="Wang X."/>
            <person name="Yang P."/>
            <person name="Bao Y."/>
            <person name="Zhao W."/>
            <person name="Wang W."/>
            <person name="Lu H."/>
            <person name="Wang Q."/>
            <person name="Cui N."/>
            <person name="Li J."/>
            <person name="Chen X."/>
            <person name="Luo L."/>
            <person name="Yu J."/>
            <person name="Kang L."/>
            <person name="Cui F."/>
        </authorList>
    </citation>
    <scope>NUCLEOTIDE SEQUENCE [LARGE SCALE GENOMIC DNA]</scope>
    <source>
        <strain evidence="13">Lst14</strain>
    </source>
</reference>
<dbReference type="GO" id="GO:0003723">
    <property type="term" value="F:RNA binding"/>
    <property type="evidence" value="ECO:0007669"/>
    <property type="project" value="UniProtKB-UniRule"/>
</dbReference>
<feature type="domain" description="PPIase cyclophilin-type" evidence="11">
    <location>
        <begin position="1"/>
        <end position="160"/>
    </location>
</feature>
<dbReference type="PRINTS" id="PR00153">
    <property type="entry name" value="CSAPPISMRASE"/>
</dbReference>
<keyword evidence="8" id="KW-0539">Nucleus</keyword>
<evidence type="ECO:0000259" key="11">
    <source>
        <dbReference type="PROSITE" id="PS50072"/>
    </source>
</evidence>
<dbReference type="STRING" id="195883.A0A482X2J1"/>
<dbReference type="Pfam" id="PF00076">
    <property type="entry name" value="RRM_1"/>
    <property type="match status" value="1"/>
</dbReference>
<evidence type="ECO:0000256" key="2">
    <source>
        <dbReference type="ARBA" id="ARBA00002388"/>
    </source>
</evidence>
<evidence type="ECO:0000256" key="10">
    <source>
        <dbReference type="SAM" id="MobiDB-lite"/>
    </source>
</evidence>
<dbReference type="SMART" id="SM00360">
    <property type="entry name" value="RRM"/>
    <property type="match status" value="1"/>
</dbReference>
<evidence type="ECO:0000313" key="14">
    <source>
        <dbReference type="Proteomes" id="UP000291343"/>
    </source>
</evidence>
<dbReference type="EMBL" id="QKKF02019547">
    <property type="protein sequence ID" value="RZF39816.1"/>
    <property type="molecule type" value="Genomic_DNA"/>
</dbReference>
<evidence type="ECO:0000256" key="6">
    <source>
        <dbReference type="ARBA" id="ARBA00023110"/>
    </source>
</evidence>
<proteinExistence type="predicted"/>
<dbReference type="PROSITE" id="PS50072">
    <property type="entry name" value="CSA_PPIASE_2"/>
    <property type="match status" value="1"/>
</dbReference>
<dbReference type="InterPro" id="IPR012677">
    <property type="entry name" value="Nucleotide-bd_a/b_plait_sf"/>
</dbReference>
<feature type="compositionally biased region" description="Low complexity" evidence="10">
    <location>
        <begin position="766"/>
        <end position="790"/>
    </location>
</feature>
<keyword evidence="7" id="KW-0413">Isomerase</keyword>
<evidence type="ECO:0000259" key="12">
    <source>
        <dbReference type="PROSITE" id="PS50102"/>
    </source>
</evidence>
<feature type="compositionally biased region" description="Polar residues" evidence="10">
    <location>
        <begin position="716"/>
        <end position="733"/>
    </location>
</feature>
<keyword evidence="14" id="KW-1185">Reference proteome</keyword>
<feature type="compositionally biased region" description="Basic residues" evidence="10">
    <location>
        <begin position="895"/>
        <end position="922"/>
    </location>
</feature>
<feature type="compositionally biased region" description="Low complexity" evidence="10">
    <location>
        <begin position="873"/>
        <end position="885"/>
    </location>
</feature>
<dbReference type="OrthoDB" id="2083at2759"/>
<evidence type="ECO:0000313" key="13">
    <source>
        <dbReference type="EMBL" id="RZF39816.1"/>
    </source>
</evidence>
<dbReference type="SMR" id="A0A482X2J1"/>
<dbReference type="InParanoid" id="A0A482X2J1"/>
<feature type="region of interest" description="Disordered" evidence="10">
    <location>
        <begin position="329"/>
        <end position="576"/>
    </location>
</feature>
<dbReference type="Gene3D" id="3.30.70.330">
    <property type="match status" value="1"/>
</dbReference>
<feature type="compositionally biased region" description="Basic and acidic residues" evidence="10">
    <location>
        <begin position="329"/>
        <end position="410"/>
    </location>
</feature>
<evidence type="ECO:0000256" key="9">
    <source>
        <dbReference type="PROSITE-ProRule" id="PRU00176"/>
    </source>
</evidence>
<evidence type="ECO:0000256" key="1">
    <source>
        <dbReference type="ARBA" id="ARBA00000971"/>
    </source>
</evidence>
<keyword evidence="5 9" id="KW-0694">RNA-binding</keyword>
<feature type="compositionally biased region" description="Basic residues" evidence="10">
    <location>
        <begin position="807"/>
        <end position="822"/>
    </location>
</feature>
<keyword evidence="6" id="KW-0697">Rotamase</keyword>
<protein>
    <recommendedName>
        <fullName evidence="4">peptidylprolyl isomerase</fullName>
        <ecNumber evidence="4">5.2.1.8</ecNumber>
    </recommendedName>
</protein>
<dbReference type="GO" id="GO:0005634">
    <property type="term" value="C:nucleus"/>
    <property type="evidence" value="ECO:0007669"/>
    <property type="project" value="UniProtKB-SubCell"/>
</dbReference>
<feature type="domain" description="RRM" evidence="12">
    <location>
        <begin position="239"/>
        <end position="317"/>
    </location>
</feature>
<feature type="compositionally biased region" description="Polar residues" evidence="10">
    <location>
        <begin position="665"/>
        <end position="680"/>
    </location>
</feature>
<organism evidence="13 14">
    <name type="scientific">Laodelphax striatellus</name>
    <name type="common">Small brown planthopper</name>
    <name type="synonym">Delphax striatella</name>
    <dbReference type="NCBI Taxonomy" id="195883"/>
    <lineage>
        <taxon>Eukaryota</taxon>
        <taxon>Metazoa</taxon>
        <taxon>Ecdysozoa</taxon>
        <taxon>Arthropoda</taxon>
        <taxon>Hexapoda</taxon>
        <taxon>Insecta</taxon>
        <taxon>Pterygota</taxon>
        <taxon>Neoptera</taxon>
        <taxon>Paraneoptera</taxon>
        <taxon>Hemiptera</taxon>
        <taxon>Auchenorrhyncha</taxon>
        <taxon>Fulgoroidea</taxon>
        <taxon>Delphacidae</taxon>
        <taxon>Criomorphinae</taxon>
        <taxon>Laodelphax</taxon>
    </lineage>
</organism>
<evidence type="ECO:0000256" key="5">
    <source>
        <dbReference type="ARBA" id="ARBA00022884"/>
    </source>
</evidence>
<dbReference type="CDD" id="cd01921">
    <property type="entry name" value="cyclophilin_RRM"/>
    <property type="match status" value="1"/>
</dbReference>
<evidence type="ECO:0000256" key="8">
    <source>
        <dbReference type="ARBA" id="ARBA00023242"/>
    </source>
</evidence>
<dbReference type="InterPro" id="IPR035979">
    <property type="entry name" value="RBD_domain_sf"/>
</dbReference>
<feature type="compositionally biased region" description="Basic and acidic residues" evidence="10">
    <location>
        <begin position="627"/>
        <end position="636"/>
    </location>
</feature>
<dbReference type="CDD" id="cd12235">
    <property type="entry name" value="RRM_PPIL4"/>
    <property type="match status" value="1"/>
</dbReference>
<dbReference type="AlphaFoldDB" id="A0A482X2J1"/>
<dbReference type="PROSITE" id="PS50102">
    <property type="entry name" value="RRM"/>
    <property type="match status" value="1"/>
</dbReference>
<feature type="compositionally biased region" description="Basic residues" evidence="10">
    <location>
        <begin position="839"/>
        <end position="864"/>
    </location>
</feature>
<name>A0A482X2J1_LAOST</name>
<dbReference type="InterPro" id="IPR035542">
    <property type="entry name" value="CRIP"/>
</dbReference>
<dbReference type="InterPro" id="IPR035538">
    <property type="entry name" value="Cyclophilin_PPIL4"/>
</dbReference>
<dbReference type="SUPFAM" id="SSF50891">
    <property type="entry name" value="Cyclophilin-like"/>
    <property type="match status" value="1"/>
</dbReference>
<dbReference type="GO" id="GO:0003755">
    <property type="term" value="F:peptidyl-prolyl cis-trans isomerase activity"/>
    <property type="evidence" value="ECO:0007669"/>
    <property type="project" value="UniProtKB-KW"/>
</dbReference>
<dbReference type="EC" id="5.2.1.8" evidence="4"/>
<dbReference type="PANTHER" id="PTHR45843">
    <property type="entry name" value="PEPTIDYL-PROLYL CIS-TRANS ISOMERASE-LIKE 4"/>
    <property type="match status" value="1"/>
</dbReference>
<feature type="compositionally biased region" description="Low complexity" evidence="10">
    <location>
        <begin position="688"/>
        <end position="700"/>
    </location>
</feature>
<comment type="catalytic activity">
    <reaction evidence="1">
        <text>[protein]-peptidylproline (omega=180) = [protein]-peptidylproline (omega=0)</text>
        <dbReference type="Rhea" id="RHEA:16237"/>
        <dbReference type="Rhea" id="RHEA-COMP:10747"/>
        <dbReference type="Rhea" id="RHEA-COMP:10748"/>
        <dbReference type="ChEBI" id="CHEBI:83833"/>
        <dbReference type="ChEBI" id="CHEBI:83834"/>
        <dbReference type="EC" id="5.2.1.8"/>
    </reaction>
</comment>
<dbReference type="InterPro" id="IPR029000">
    <property type="entry name" value="Cyclophilin-like_dom_sf"/>
</dbReference>
<accession>A0A482X2J1</accession>
<dbReference type="FunFam" id="3.30.70.330:FF:000287">
    <property type="entry name" value="Peptidyl-prolyl cis-trans isomerase"/>
    <property type="match status" value="1"/>
</dbReference>
<evidence type="ECO:0000256" key="4">
    <source>
        <dbReference type="ARBA" id="ARBA00013194"/>
    </source>
</evidence>
<dbReference type="InterPro" id="IPR000504">
    <property type="entry name" value="RRM_dom"/>
</dbReference>
<evidence type="ECO:0000256" key="3">
    <source>
        <dbReference type="ARBA" id="ARBA00004123"/>
    </source>
</evidence>
<dbReference type="Pfam" id="PF00160">
    <property type="entry name" value="Pro_isomerase"/>
    <property type="match status" value="1"/>
</dbReference>
<sequence length="931" mass="106643">MAVVIETTIGDFTIDLYTEERPQTCKNFLKLCKIKYYNFCLFHSIQPNFLAQTGDPSGLGTGGESVFGIVYGENARYYEGEKMPKIKHTKPGLLSMVNCGNNMLGSQFFVTLGSELQSLDEHCVFAEIAEGMDILLKLNETICDTEHRPYQDIRITHTVILHDPFEDLSGLVIPDASPVQSQQALDNGRIGADEEIDDTAGLTAIQVEEMKKEREAKARATILEIVGDLPDAEMAPPENVLFVCKLNPVTNDDDLEIIFSRFGKVKSCEVIRDQETGDSLQYAFVEFEDKKACEEAYFKMDNVLIDDRRIHVDFSQSVAKMRWRGKGRGVDYFDKGNRKANDRQNRKDDSRRDSKPDSRGDSKSDSRRDSKPDSRRESKSDPRKESKPDSSHSDSRKKDEKDASREDSSDSSRQSKKKDFERKTMDDTRRKEIDKREDISRNGKDSRDEKRNRGMDGSSREERSAMRMEGDNRDKRQNMRMEGNNRKERRDMRMDGNNRDERRHMRMDENSVDDRRDFRMGGNSRDERRDFRMDGGNIRNRSFQQNDDDRRERRVDEWPEIHSQAAKDPVTGKEWGEPFRVVERKQFYTGKVWEEPFGAVDSRRHFQHRREFDAGIHRIKDRFDGVEQIRSNEHLKHCSGPSDRFPHSEERAERKHERRVEKLQVENSRNGLERNGNQSSREIRPRGSSSSHTASPVSASRSKKERHRDDEASPVAGTSTQNSSVAIEQNVSSATEGAAKTKDKKAKKRKIEEEKPVKLKKKKKSSSSSNSDSSASSDSSNSDSSSSDSDSTSRKRKGKVRTTIAKKYYHKGKLVKIVKKKKDTSTDSDSDDSSESDTKKKKHKKRGRAKKIVKIIETKKKRKHDSSSDDSDSGSSTSSSSSSSSEESDSDSGSHKKKRKTDAKKKLKKKKEKIEKKKKKKTKQDSDEEKN</sequence>